<accession>A0ABW3Z3M4</accession>
<feature type="transmembrane region" description="Helical" evidence="7">
    <location>
        <begin position="130"/>
        <end position="149"/>
    </location>
</feature>
<feature type="transmembrane region" description="Helical" evidence="7">
    <location>
        <begin position="226"/>
        <end position="247"/>
    </location>
</feature>
<keyword evidence="2 7" id="KW-0813">Transport</keyword>
<comment type="similarity">
    <text evidence="7">Belongs to the binding-protein-dependent transport system permease family.</text>
</comment>
<comment type="subcellular location">
    <subcellularLocation>
        <location evidence="1 7">Cell membrane</location>
        <topology evidence="1 7">Multi-pass membrane protein</topology>
    </subcellularLocation>
</comment>
<keyword evidence="10" id="KW-1185">Reference proteome</keyword>
<dbReference type="Proteomes" id="UP001597171">
    <property type="component" value="Unassembled WGS sequence"/>
</dbReference>
<dbReference type="InterPro" id="IPR035906">
    <property type="entry name" value="MetI-like_sf"/>
</dbReference>
<dbReference type="InterPro" id="IPR000515">
    <property type="entry name" value="MetI-like"/>
</dbReference>
<reference evidence="10" key="1">
    <citation type="journal article" date="2019" name="Int. J. Syst. Evol. Microbiol.">
        <title>The Global Catalogue of Microorganisms (GCM) 10K type strain sequencing project: providing services to taxonomists for standard genome sequencing and annotation.</title>
        <authorList>
            <consortium name="The Broad Institute Genomics Platform"/>
            <consortium name="The Broad Institute Genome Sequencing Center for Infectious Disease"/>
            <person name="Wu L."/>
            <person name="Ma J."/>
        </authorList>
    </citation>
    <scope>NUCLEOTIDE SEQUENCE [LARGE SCALE GENOMIC DNA]</scope>
    <source>
        <strain evidence="10">CCUG 61696</strain>
    </source>
</reference>
<feature type="transmembrane region" description="Helical" evidence="7">
    <location>
        <begin position="72"/>
        <end position="92"/>
    </location>
</feature>
<evidence type="ECO:0000256" key="5">
    <source>
        <dbReference type="ARBA" id="ARBA00022989"/>
    </source>
</evidence>
<name>A0ABW3Z3M4_9HYPH</name>
<keyword evidence="3" id="KW-1003">Cell membrane</keyword>
<feature type="transmembrane region" description="Helical" evidence="7">
    <location>
        <begin position="170"/>
        <end position="189"/>
    </location>
</feature>
<keyword evidence="4 7" id="KW-0812">Transmembrane</keyword>
<dbReference type="Gene3D" id="1.10.3720.10">
    <property type="entry name" value="MetI-like"/>
    <property type="match status" value="1"/>
</dbReference>
<evidence type="ECO:0000256" key="7">
    <source>
        <dbReference type="RuleBase" id="RU363032"/>
    </source>
</evidence>
<dbReference type="EMBL" id="JBHTMX010000008">
    <property type="protein sequence ID" value="MFD1330884.1"/>
    <property type="molecule type" value="Genomic_DNA"/>
</dbReference>
<keyword evidence="5 7" id="KW-1133">Transmembrane helix</keyword>
<feature type="transmembrane region" description="Helical" evidence="7">
    <location>
        <begin position="14"/>
        <end position="35"/>
    </location>
</feature>
<evidence type="ECO:0000256" key="6">
    <source>
        <dbReference type="ARBA" id="ARBA00023136"/>
    </source>
</evidence>
<evidence type="ECO:0000256" key="4">
    <source>
        <dbReference type="ARBA" id="ARBA00022692"/>
    </source>
</evidence>
<evidence type="ECO:0000313" key="9">
    <source>
        <dbReference type="EMBL" id="MFD1330884.1"/>
    </source>
</evidence>
<dbReference type="PANTHER" id="PTHR30151">
    <property type="entry name" value="ALKANE SULFONATE ABC TRANSPORTER-RELATED, MEMBRANE SUBUNIT"/>
    <property type="match status" value="1"/>
</dbReference>
<keyword evidence="6 7" id="KW-0472">Membrane</keyword>
<proteinExistence type="inferred from homology"/>
<dbReference type="SUPFAM" id="SSF161098">
    <property type="entry name" value="MetI-like"/>
    <property type="match status" value="1"/>
</dbReference>
<organism evidence="9 10">
    <name type="scientific">Methylopila musalis</name>
    <dbReference type="NCBI Taxonomy" id="1134781"/>
    <lineage>
        <taxon>Bacteria</taxon>
        <taxon>Pseudomonadati</taxon>
        <taxon>Pseudomonadota</taxon>
        <taxon>Alphaproteobacteria</taxon>
        <taxon>Hyphomicrobiales</taxon>
        <taxon>Methylopilaceae</taxon>
        <taxon>Methylopila</taxon>
    </lineage>
</organism>
<evidence type="ECO:0000259" key="8">
    <source>
        <dbReference type="PROSITE" id="PS50928"/>
    </source>
</evidence>
<feature type="domain" description="ABC transmembrane type-1" evidence="8">
    <location>
        <begin position="64"/>
        <end position="244"/>
    </location>
</feature>
<comment type="caution">
    <text evidence="9">The sequence shown here is derived from an EMBL/GenBank/DDBJ whole genome shotgun (WGS) entry which is preliminary data.</text>
</comment>
<dbReference type="RefSeq" id="WP_378774084.1">
    <property type="nucleotide sequence ID" value="NZ_JBHTMX010000008.1"/>
</dbReference>
<evidence type="ECO:0000313" key="10">
    <source>
        <dbReference type="Proteomes" id="UP001597171"/>
    </source>
</evidence>
<protein>
    <submittedName>
        <fullName evidence="9">ABC transporter permease</fullName>
    </submittedName>
</protein>
<dbReference type="Pfam" id="PF00528">
    <property type="entry name" value="BPD_transp_1"/>
    <property type="match status" value="1"/>
</dbReference>
<dbReference type="CDD" id="cd06261">
    <property type="entry name" value="TM_PBP2"/>
    <property type="match status" value="1"/>
</dbReference>
<gene>
    <name evidence="9" type="ORF">ACFQ4O_02620</name>
</gene>
<evidence type="ECO:0000256" key="1">
    <source>
        <dbReference type="ARBA" id="ARBA00004651"/>
    </source>
</evidence>
<dbReference type="PANTHER" id="PTHR30151:SF0">
    <property type="entry name" value="ABC TRANSPORTER PERMEASE PROTEIN MJ0413-RELATED"/>
    <property type="match status" value="1"/>
</dbReference>
<sequence length="258" mass="26947">MSGFARSRDLVARLAWSAAGVALFVALWSVASVGLGNAVLLPPPSEVAVGFAALLADGTLLADVAASLKRVVGGFAIAASIAVPLALTMASFRPLSLLLSPIVLFLRPIPPIAWIPIAILWFGVGDPPSLFITALAAFFPIFINSYAGGASVLPQHVHAARTLGGRGRHLLLRIYLPSAMPMIATGLRIGLGQSWMAVVTAELIAAHSGLGYMIQANRLALETGYVLVGMCVIGLLGAAMSLLLEAIERRVLVPWKNV</sequence>
<dbReference type="PROSITE" id="PS50928">
    <property type="entry name" value="ABC_TM1"/>
    <property type="match status" value="1"/>
</dbReference>
<evidence type="ECO:0000256" key="2">
    <source>
        <dbReference type="ARBA" id="ARBA00022448"/>
    </source>
</evidence>
<evidence type="ECO:0000256" key="3">
    <source>
        <dbReference type="ARBA" id="ARBA00022475"/>
    </source>
</evidence>
<feature type="transmembrane region" description="Helical" evidence="7">
    <location>
        <begin position="104"/>
        <end position="124"/>
    </location>
</feature>